<comment type="caution">
    <text evidence="2">The sequence shown here is derived from an EMBL/GenBank/DDBJ whole genome shotgun (WGS) entry which is preliminary data.</text>
</comment>
<dbReference type="InterPro" id="IPR043736">
    <property type="entry name" value="DUF5681"/>
</dbReference>
<dbReference type="OrthoDB" id="2086138at2"/>
<organism evidence="2 3">
    <name type="scientific">Nitrobacter vulgaris</name>
    <dbReference type="NCBI Taxonomy" id="29421"/>
    <lineage>
        <taxon>Bacteria</taxon>
        <taxon>Pseudomonadati</taxon>
        <taxon>Pseudomonadota</taxon>
        <taxon>Alphaproteobacteria</taxon>
        <taxon>Hyphomicrobiales</taxon>
        <taxon>Nitrobacteraceae</taxon>
        <taxon>Nitrobacter</taxon>
    </lineage>
</organism>
<keyword evidence="3" id="KW-1185">Reference proteome</keyword>
<sequence>MFADVKRLFEDALKQKVPLTRNGRRMTLAKVELGFEQLANQFAKGDRHARRDVFTYSEQLGIDLTGKAEALKKRRWHQTTRRSSTPI</sequence>
<dbReference type="Pfam" id="PF18932">
    <property type="entry name" value="DUF5681"/>
    <property type="match status" value="1"/>
</dbReference>
<dbReference type="STRING" id="29421.B2M20_05065"/>
<reference evidence="2 3" key="1">
    <citation type="submission" date="2017-02" db="EMBL/GenBank/DDBJ databases">
        <title>Genome sequence of the nitrite-oxidizing bacterium Nitrobacter vulgaris strain Ab1.</title>
        <authorList>
            <person name="Mellbye B.L."/>
            <person name="Davis E.W."/>
            <person name="Spieck E."/>
            <person name="Chang J.H."/>
            <person name="Bottomley P.J."/>
            <person name="Sayavedra-Soto L.A."/>
        </authorList>
    </citation>
    <scope>NUCLEOTIDE SEQUENCE [LARGE SCALE GENOMIC DNA]</scope>
    <source>
        <strain evidence="2 3">Ab1</strain>
    </source>
</reference>
<name>A0A1V4I1U1_NITVU</name>
<protein>
    <recommendedName>
        <fullName evidence="1">DUF5681 domain-containing protein</fullName>
    </recommendedName>
</protein>
<proteinExistence type="predicted"/>
<evidence type="ECO:0000313" key="2">
    <source>
        <dbReference type="EMBL" id="OPH83782.1"/>
    </source>
</evidence>
<evidence type="ECO:0000259" key="1">
    <source>
        <dbReference type="Pfam" id="PF18932"/>
    </source>
</evidence>
<dbReference type="EMBL" id="MWPQ01000023">
    <property type="protein sequence ID" value="OPH83782.1"/>
    <property type="molecule type" value="Genomic_DNA"/>
</dbReference>
<feature type="domain" description="DUF5681" evidence="1">
    <location>
        <begin position="6"/>
        <end position="57"/>
    </location>
</feature>
<evidence type="ECO:0000313" key="3">
    <source>
        <dbReference type="Proteomes" id="UP000189940"/>
    </source>
</evidence>
<gene>
    <name evidence="2" type="ORF">B2M20_05065</name>
</gene>
<dbReference type="Proteomes" id="UP000189940">
    <property type="component" value="Unassembled WGS sequence"/>
</dbReference>
<dbReference type="AlphaFoldDB" id="A0A1V4I1U1"/>
<accession>A0A1V4I1U1</accession>